<protein>
    <submittedName>
        <fullName evidence="1">Uncharacterized protein</fullName>
    </submittedName>
</protein>
<dbReference type="AlphaFoldDB" id="A0NZW8"/>
<dbReference type="EMBL" id="AAUW01000019">
    <property type="protein sequence ID" value="EAV41685.1"/>
    <property type="molecule type" value="Genomic_DNA"/>
</dbReference>
<comment type="caution">
    <text evidence="1">The sequence shown here is derived from an EMBL/GenBank/DDBJ whole genome shotgun (WGS) entry which is preliminary data.</text>
</comment>
<evidence type="ECO:0000313" key="2">
    <source>
        <dbReference type="Proteomes" id="UP000004848"/>
    </source>
</evidence>
<evidence type="ECO:0000313" key="1">
    <source>
        <dbReference type="EMBL" id="EAV41685.1"/>
    </source>
</evidence>
<name>A0NZW8_ROSAI</name>
<gene>
    <name evidence="1" type="ORF">SIAM614_26161</name>
</gene>
<organism evidence="1 2">
    <name type="scientific">Roseibium aggregatum (strain ATCC 25650 / DSM 13394 / JCM 20685 / NBRC 16684 / NCIMB 2208 / IAM 12614 / B1)</name>
    <name type="common">Stappia aggregata</name>
    <dbReference type="NCBI Taxonomy" id="384765"/>
    <lineage>
        <taxon>Bacteria</taxon>
        <taxon>Pseudomonadati</taxon>
        <taxon>Pseudomonadota</taxon>
        <taxon>Alphaproteobacteria</taxon>
        <taxon>Hyphomicrobiales</taxon>
        <taxon>Stappiaceae</taxon>
        <taxon>Roseibium</taxon>
    </lineage>
</organism>
<reference evidence="1 2" key="1">
    <citation type="submission" date="2006-05" db="EMBL/GenBank/DDBJ databases">
        <authorList>
            <person name="King G."/>
            <person name="Ferriera S."/>
            <person name="Johnson J."/>
            <person name="Kravitz S."/>
            <person name="Beeson K."/>
            <person name="Sutton G."/>
            <person name="Rogers Y.-H."/>
            <person name="Friedman R."/>
            <person name="Frazier M."/>
            <person name="Venter J.C."/>
        </authorList>
    </citation>
    <scope>NUCLEOTIDE SEQUENCE [LARGE SCALE GENOMIC DNA]</scope>
    <source>
        <strain evidence="2">ATCC 25650 / DSM 13394 / JCM 20685 / NBRC 16684 / NCIMB 2208 / IAM 12614 / B1</strain>
    </source>
</reference>
<accession>A0NZW8</accession>
<proteinExistence type="predicted"/>
<sequence>MGAKGSAPLCIFRQDLKGELKTFRFGEKVRRNPVSCLIFLSVLMSA</sequence>
<dbReference type="Proteomes" id="UP000004848">
    <property type="component" value="Unassembled WGS sequence"/>
</dbReference>